<feature type="transmembrane region" description="Helical" evidence="1">
    <location>
        <begin position="7"/>
        <end position="25"/>
    </location>
</feature>
<keyword evidence="1" id="KW-0812">Transmembrane</keyword>
<dbReference type="EC" id="1.8.99.-" evidence="2"/>
<name>A0A6F8ZGA4_9FIRM</name>
<evidence type="ECO:0000256" key="1">
    <source>
        <dbReference type="SAM" id="Phobius"/>
    </source>
</evidence>
<keyword evidence="1" id="KW-1133">Transmembrane helix</keyword>
<organism evidence="2 3">
    <name type="scientific">Candidatus Hydrogenisulfobacillus filiaventi</name>
    <dbReference type="NCBI Taxonomy" id="2707344"/>
    <lineage>
        <taxon>Bacteria</taxon>
        <taxon>Bacillati</taxon>
        <taxon>Bacillota</taxon>
        <taxon>Clostridia</taxon>
        <taxon>Eubacteriales</taxon>
        <taxon>Clostridiales Family XVII. Incertae Sedis</taxon>
        <taxon>Candidatus Hydrogenisulfobacillus</taxon>
    </lineage>
</organism>
<evidence type="ECO:0000313" key="2">
    <source>
        <dbReference type="EMBL" id="CAB1128810.1"/>
    </source>
</evidence>
<dbReference type="EMBL" id="LR778114">
    <property type="protein sequence ID" value="CAB1128810.1"/>
    <property type="molecule type" value="Genomic_DNA"/>
</dbReference>
<protein>
    <submittedName>
        <fullName evidence="2">Tetrathionate reductase subunit C</fullName>
        <ecNumber evidence="2">1.8.99.-</ecNumber>
    </submittedName>
</protein>
<proteinExistence type="predicted"/>
<sequence>MPVERRIVQALGGLAVLGAVVFGVWHVWAVTFYLGLSGVLFWAASWGWRARFQEVLAQPPTGAEPTPEVYRDPGRQQRVRVWRLGDRRWYVLEPPGGQGR</sequence>
<dbReference type="KEGG" id="hfv:R50_1304"/>
<reference evidence="2 3" key="1">
    <citation type="submission" date="2020-02" db="EMBL/GenBank/DDBJ databases">
        <authorList>
            <person name="Hogendoorn C."/>
        </authorList>
    </citation>
    <scope>NUCLEOTIDE SEQUENCE [LARGE SCALE GENOMIC DNA]</scope>
    <source>
        <strain evidence="2">R501</strain>
    </source>
</reference>
<keyword evidence="1" id="KW-0472">Membrane</keyword>
<keyword evidence="3" id="KW-1185">Reference proteome</keyword>
<accession>A0A6F8ZGA4</accession>
<gene>
    <name evidence="2" type="ORF">R50_1304</name>
</gene>
<evidence type="ECO:0000313" key="3">
    <source>
        <dbReference type="Proteomes" id="UP000503399"/>
    </source>
</evidence>
<dbReference type="GO" id="GO:0016491">
    <property type="term" value="F:oxidoreductase activity"/>
    <property type="evidence" value="ECO:0007669"/>
    <property type="project" value="UniProtKB-KW"/>
</dbReference>
<keyword evidence="2" id="KW-0560">Oxidoreductase</keyword>
<dbReference type="Proteomes" id="UP000503399">
    <property type="component" value="Chromosome"/>
</dbReference>
<dbReference type="AlphaFoldDB" id="A0A6F8ZGA4"/>